<dbReference type="EMBL" id="LN871598">
    <property type="protein sequence ID" value="CTQ41076.1"/>
    <property type="molecule type" value="Genomic_DNA"/>
</dbReference>
<dbReference type="InterPro" id="IPR000571">
    <property type="entry name" value="Znf_CCCH"/>
</dbReference>
<dbReference type="GO" id="GO:0071006">
    <property type="term" value="C:U2-type catalytic step 1 spliceosome"/>
    <property type="evidence" value="ECO:0007669"/>
    <property type="project" value="TreeGrafter"/>
</dbReference>
<dbReference type="Pfam" id="PF21369">
    <property type="entry name" value="STL11_N"/>
    <property type="match status" value="1"/>
</dbReference>
<dbReference type="OMA" id="CPLRVQW"/>
<dbReference type="InterPro" id="IPR036855">
    <property type="entry name" value="Znf_CCCH_sf"/>
</dbReference>
<evidence type="ECO:0000256" key="6">
    <source>
        <dbReference type="PROSITE-ProRule" id="PRU00723"/>
    </source>
</evidence>
<dbReference type="VEuPathDB" id="PiroplasmaDB:BMR1_03g02380"/>
<feature type="domain" description="C3H1-type" evidence="8">
    <location>
        <begin position="156"/>
        <end position="183"/>
    </location>
</feature>
<dbReference type="GO" id="GO:0000974">
    <property type="term" value="C:Prp19 complex"/>
    <property type="evidence" value="ECO:0007669"/>
    <property type="project" value="TreeGrafter"/>
</dbReference>
<dbReference type="OrthoDB" id="10259600at2759"/>
<reference evidence="9 10" key="2">
    <citation type="journal article" date="2013" name="PLoS ONE">
        <title>Whole genome mapping and re-organization of the nuclear and mitochondrial genomes of Babesia microti isolates.</title>
        <authorList>
            <person name="Cornillot E."/>
            <person name="Dassouli A."/>
            <person name="Garg A."/>
            <person name="Pachikara N."/>
            <person name="Randazzo S."/>
            <person name="Depoix D."/>
            <person name="Carcy B."/>
            <person name="Delbecq S."/>
            <person name="Frutos R."/>
            <person name="Silva J.C."/>
            <person name="Sutton R."/>
            <person name="Krause P.J."/>
            <person name="Mamoun C.B."/>
        </authorList>
    </citation>
    <scope>NUCLEOTIDE SEQUENCE [LARGE SCALE GENOMIC DNA]</scope>
    <source>
        <strain evidence="9 10">RI</strain>
    </source>
</reference>
<keyword evidence="10" id="KW-1185">Reference proteome</keyword>
<keyword evidence="3 6" id="KW-0862">Zinc</keyword>
<dbReference type="KEGG" id="bmic:BMR1_03g02380"/>
<dbReference type="Pfam" id="PF00642">
    <property type="entry name" value="zf-CCCH"/>
    <property type="match status" value="1"/>
</dbReference>
<dbReference type="InterPro" id="IPR000504">
    <property type="entry name" value="RRM_dom"/>
</dbReference>
<dbReference type="GO" id="GO:0036002">
    <property type="term" value="F:pre-mRNA binding"/>
    <property type="evidence" value="ECO:0007669"/>
    <property type="project" value="TreeGrafter"/>
</dbReference>
<dbReference type="RefSeq" id="XP_012649087.1">
    <property type="nucleotide sequence ID" value="XM_012793633.1"/>
</dbReference>
<keyword evidence="4 5" id="KW-0694">RNA-binding</keyword>
<dbReference type="SUPFAM" id="SSF54928">
    <property type="entry name" value="RNA-binding domain, RBD"/>
    <property type="match status" value="1"/>
</dbReference>
<dbReference type="PROSITE" id="PS50103">
    <property type="entry name" value="ZF_C3H1"/>
    <property type="match status" value="1"/>
</dbReference>
<keyword evidence="1 6" id="KW-0479">Metal-binding</keyword>
<dbReference type="SUPFAM" id="SSF90229">
    <property type="entry name" value="CCCH zinc finger"/>
    <property type="match status" value="1"/>
</dbReference>
<dbReference type="InterPro" id="IPR012677">
    <property type="entry name" value="Nucleotide-bd_a/b_plait_sf"/>
</dbReference>
<sequence>MEPSGFGVISDAHRRGNEISEFPMLCETCLGDNPFIRMMKETCGKECKICARPFTLFRWKPGAKARYKQTIICQSCAKIKNVCQTCLFDLQYGLPVQVRDQVLNHDKLDVPTSKVNSDYFANQLEKNSQQNSTSLIKAEARSSLNKLAKLAPYYRRNMPRVCTFWLKGECNRGAECPYAHEKYEHDPTIANQNIRDRYVGDKDVLADKILRQHEINKALQAPSDKTITTLCVSGLAGKVKDPESSKLIVGEDNLQTHFSKYGKVASIKLIPKLACAFITFDRRSDAEQAAFHSRKGLELESIPLNITWARSQFENEDYCPTGKGPNVYPSMLPQYAEKF</sequence>
<evidence type="ECO:0000313" key="9">
    <source>
        <dbReference type="EMBL" id="CTQ41076.1"/>
    </source>
</evidence>
<evidence type="ECO:0000256" key="1">
    <source>
        <dbReference type="ARBA" id="ARBA00022723"/>
    </source>
</evidence>
<dbReference type="GO" id="GO:0017070">
    <property type="term" value="F:U6 snRNA binding"/>
    <property type="evidence" value="ECO:0007669"/>
    <property type="project" value="TreeGrafter"/>
</dbReference>
<evidence type="ECO:0000256" key="5">
    <source>
        <dbReference type="PROSITE-ProRule" id="PRU00176"/>
    </source>
</evidence>
<dbReference type="AlphaFoldDB" id="A0A0K3AU21"/>
<dbReference type="InterPro" id="IPR039171">
    <property type="entry name" value="Cwc2/Slt11"/>
</dbReference>
<accession>A0A0K3AU21</accession>
<dbReference type="GO" id="GO:0071007">
    <property type="term" value="C:U2-type catalytic step 2 spliceosome"/>
    <property type="evidence" value="ECO:0007669"/>
    <property type="project" value="TreeGrafter"/>
</dbReference>
<keyword evidence="2 6" id="KW-0863">Zinc-finger</keyword>
<dbReference type="PANTHER" id="PTHR14089">
    <property type="entry name" value="PRE-MRNA-SPLICING FACTOR RBM22"/>
    <property type="match status" value="1"/>
</dbReference>
<proteinExistence type="predicted"/>
<dbReference type="GeneID" id="24425118"/>
<dbReference type="PROSITE" id="PS50102">
    <property type="entry name" value="RRM"/>
    <property type="match status" value="1"/>
</dbReference>
<evidence type="ECO:0000259" key="8">
    <source>
        <dbReference type="PROSITE" id="PS50103"/>
    </source>
</evidence>
<evidence type="ECO:0000256" key="3">
    <source>
        <dbReference type="ARBA" id="ARBA00022833"/>
    </source>
</evidence>
<dbReference type="Proteomes" id="UP000002899">
    <property type="component" value="Chromosome III"/>
</dbReference>
<name>A0A0K3AU21_BABMR</name>
<dbReference type="Gene3D" id="4.10.1000.10">
    <property type="entry name" value="Zinc finger, CCCH-type"/>
    <property type="match status" value="1"/>
</dbReference>
<dbReference type="GO" id="GO:0008270">
    <property type="term" value="F:zinc ion binding"/>
    <property type="evidence" value="ECO:0007669"/>
    <property type="project" value="UniProtKB-KW"/>
</dbReference>
<gene>
    <name evidence="9" type="ORF">BMR1_03g02380</name>
</gene>
<evidence type="ECO:0000313" key="10">
    <source>
        <dbReference type="Proteomes" id="UP000002899"/>
    </source>
</evidence>
<evidence type="ECO:0000256" key="4">
    <source>
        <dbReference type="ARBA" id="ARBA00022884"/>
    </source>
</evidence>
<organism evidence="9 10">
    <name type="scientific">Babesia microti (strain RI)</name>
    <dbReference type="NCBI Taxonomy" id="1133968"/>
    <lineage>
        <taxon>Eukaryota</taxon>
        <taxon>Sar</taxon>
        <taxon>Alveolata</taxon>
        <taxon>Apicomplexa</taxon>
        <taxon>Aconoidasida</taxon>
        <taxon>Piroplasmida</taxon>
        <taxon>Babesiidae</taxon>
        <taxon>Babesia</taxon>
    </lineage>
</organism>
<dbReference type="Pfam" id="PF00076">
    <property type="entry name" value="RRM_1"/>
    <property type="match status" value="1"/>
</dbReference>
<dbReference type="SMART" id="SM00360">
    <property type="entry name" value="RRM"/>
    <property type="match status" value="1"/>
</dbReference>
<dbReference type="PANTHER" id="PTHR14089:SF6">
    <property type="entry name" value="PRE-MRNA-SPLICING FACTOR RBM22"/>
    <property type="match status" value="1"/>
</dbReference>
<dbReference type="InterPro" id="IPR048995">
    <property type="entry name" value="STL11/RBM22-like_N"/>
</dbReference>
<evidence type="ECO:0000256" key="2">
    <source>
        <dbReference type="ARBA" id="ARBA00022771"/>
    </source>
</evidence>
<dbReference type="SMART" id="SM00356">
    <property type="entry name" value="ZnF_C3H1"/>
    <property type="match status" value="1"/>
</dbReference>
<reference evidence="9 10" key="1">
    <citation type="journal article" date="2012" name="Nucleic Acids Res.">
        <title>Sequencing of the smallest Apicomplexan genome from the human pathogen Babesia microti.</title>
        <authorList>
            <person name="Cornillot E."/>
            <person name="Hadj-Kaddour K."/>
            <person name="Dassouli A."/>
            <person name="Noel B."/>
            <person name="Ranwez V."/>
            <person name="Vacherie B."/>
            <person name="Augagneur Y."/>
            <person name="Bres V."/>
            <person name="Duclos A."/>
            <person name="Randazzo S."/>
            <person name="Carcy B."/>
            <person name="Debierre-Grockiego F."/>
            <person name="Delbecq S."/>
            <person name="Moubri-Menage K."/>
            <person name="Shams-Eldin H."/>
            <person name="Usmani-Brown S."/>
            <person name="Bringaud F."/>
            <person name="Wincker P."/>
            <person name="Vivares C.P."/>
            <person name="Schwarz R.T."/>
            <person name="Schetters T.P."/>
            <person name="Krause P.J."/>
            <person name="Gorenflot A."/>
            <person name="Berry V."/>
            <person name="Barbe V."/>
            <person name="Ben Mamoun C."/>
        </authorList>
    </citation>
    <scope>NUCLEOTIDE SEQUENCE [LARGE SCALE GENOMIC DNA]</scope>
    <source>
        <strain evidence="9 10">RI</strain>
    </source>
</reference>
<evidence type="ECO:0000259" key="7">
    <source>
        <dbReference type="PROSITE" id="PS50102"/>
    </source>
</evidence>
<dbReference type="InterPro" id="IPR035979">
    <property type="entry name" value="RBD_domain_sf"/>
</dbReference>
<feature type="domain" description="RRM" evidence="7">
    <location>
        <begin position="228"/>
        <end position="311"/>
    </location>
</feature>
<dbReference type="Gene3D" id="3.30.70.330">
    <property type="match status" value="1"/>
</dbReference>
<reference evidence="9 10" key="3">
    <citation type="journal article" date="2016" name="Sci. Rep.">
        <title>Genome-wide diversity and gene expression profiling of Babesia microti isolates identify polymorphic genes that mediate host-pathogen interactions.</title>
        <authorList>
            <person name="Silva J.C."/>
            <person name="Cornillot E."/>
            <person name="McCracken C."/>
            <person name="Usmani-Brown S."/>
            <person name="Dwivedi A."/>
            <person name="Ifeonu O.O."/>
            <person name="Crabtree J."/>
            <person name="Gotia H.T."/>
            <person name="Virji A.Z."/>
            <person name="Reynes C."/>
            <person name="Colinge J."/>
            <person name="Kumar V."/>
            <person name="Lawres L."/>
            <person name="Pazzi J.E."/>
            <person name="Pablo J.V."/>
            <person name="Hung C."/>
            <person name="Brancato J."/>
            <person name="Kumari P."/>
            <person name="Orvis J."/>
            <person name="Tretina K."/>
            <person name="Chibucos M."/>
            <person name="Ott S."/>
            <person name="Sadzewicz L."/>
            <person name="Sengamalay N."/>
            <person name="Shetty A.C."/>
            <person name="Su Q."/>
            <person name="Tallon L."/>
            <person name="Fraser C.M."/>
            <person name="Frutos R."/>
            <person name="Molina D.M."/>
            <person name="Krause P.J."/>
            <person name="Ben Mamoun C."/>
        </authorList>
    </citation>
    <scope>NUCLEOTIDE SEQUENCE [LARGE SCALE GENOMIC DNA]</scope>
    <source>
        <strain evidence="9 10">RI</strain>
    </source>
</reference>
<feature type="zinc finger region" description="C3H1-type" evidence="6">
    <location>
        <begin position="156"/>
        <end position="183"/>
    </location>
</feature>
<protein>
    <submittedName>
        <fullName evidence="9">Pre-mRNA-splicing factor RBM22/SLT11</fullName>
    </submittedName>
</protein>